<feature type="region of interest" description="Disordered" evidence="1">
    <location>
        <begin position="29"/>
        <end position="64"/>
    </location>
</feature>
<evidence type="ECO:0000313" key="3">
    <source>
        <dbReference type="Proteomes" id="UP000703269"/>
    </source>
</evidence>
<proteinExistence type="predicted"/>
<organism evidence="2 3">
    <name type="scientific">Phanerochaete sordida</name>
    <dbReference type="NCBI Taxonomy" id="48140"/>
    <lineage>
        <taxon>Eukaryota</taxon>
        <taxon>Fungi</taxon>
        <taxon>Dikarya</taxon>
        <taxon>Basidiomycota</taxon>
        <taxon>Agaricomycotina</taxon>
        <taxon>Agaricomycetes</taxon>
        <taxon>Polyporales</taxon>
        <taxon>Phanerochaetaceae</taxon>
        <taxon>Phanerochaete</taxon>
    </lineage>
</organism>
<sequence>MVRTAPSGEEMALTGSQIAVPRAMPLEQPHSLAQQLAQQPERDQHHAEQNATSTPPAPPFDAYHTFLDVPYPTPGIVVPQAAHANTPRASSAHVVPLAPPLRLTRDRAALRAQLAALAGAERVVPVSASGEFSVVIKWPGYAEWRRTTPLAGAGHVQPVWRLAVLVVAAVEAFVREMKDAASSEARPDWWVAGIDVERLVLLEVRRTGAGTWQPVLCLMVE</sequence>
<keyword evidence="3" id="KW-1185">Reference proteome</keyword>
<gene>
    <name evidence="2" type="ORF">PsYK624_091240</name>
</gene>
<dbReference type="OrthoDB" id="2735520at2759"/>
<comment type="caution">
    <text evidence="2">The sequence shown here is derived from an EMBL/GenBank/DDBJ whole genome shotgun (WGS) entry which is preliminary data.</text>
</comment>
<dbReference type="EMBL" id="BPQB01000029">
    <property type="protein sequence ID" value="GJE92965.1"/>
    <property type="molecule type" value="Genomic_DNA"/>
</dbReference>
<dbReference type="AlphaFoldDB" id="A0A9P3LF55"/>
<name>A0A9P3LF55_9APHY</name>
<accession>A0A9P3LF55</accession>
<dbReference type="Proteomes" id="UP000703269">
    <property type="component" value="Unassembled WGS sequence"/>
</dbReference>
<evidence type="ECO:0000256" key="1">
    <source>
        <dbReference type="SAM" id="MobiDB-lite"/>
    </source>
</evidence>
<protein>
    <submittedName>
        <fullName evidence="2">Uncharacterized protein</fullName>
    </submittedName>
</protein>
<evidence type="ECO:0000313" key="2">
    <source>
        <dbReference type="EMBL" id="GJE92965.1"/>
    </source>
</evidence>
<reference evidence="2 3" key="1">
    <citation type="submission" date="2021-08" db="EMBL/GenBank/DDBJ databases">
        <title>Draft Genome Sequence of Phanerochaete sordida strain YK-624.</title>
        <authorList>
            <person name="Mori T."/>
            <person name="Dohra H."/>
            <person name="Suzuki T."/>
            <person name="Kawagishi H."/>
            <person name="Hirai H."/>
        </authorList>
    </citation>
    <scope>NUCLEOTIDE SEQUENCE [LARGE SCALE GENOMIC DNA]</scope>
    <source>
        <strain evidence="2 3">YK-624</strain>
    </source>
</reference>